<dbReference type="STRING" id="1144672.F966_02982"/>
<name>N8XLJ3_9GAMM</name>
<sequence>MTFETDQRLGITRGYAHGQSGSDVADTLNQNFRLLSILLQASVKSATTTNPPTTPVDGDTYIVPAGSTGAWSTQIGKLTQYDKSLSGWIFITVNKGFSIFVDDVDKQWIYTSTGWRTVAFEP</sequence>
<evidence type="ECO:0000313" key="1">
    <source>
        <dbReference type="EMBL" id="ENV08308.1"/>
    </source>
</evidence>
<dbReference type="Proteomes" id="UP000013209">
    <property type="component" value="Unassembled WGS sequence"/>
</dbReference>
<dbReference type="Pfam" id="PF10983">
    <property type="entry name" value="DUF2793"/>
    <property type="match status" value="1"/>
</dbReference>
<dbReference type="InterPro" id="IPR021251">
    <property type="entry name" value="DUF2793"/>
</dbReference>
<evidence type="ECO:0008006" key="3">
    <source>
        <dbReference type="Google" id="ProtNLM"/>
    </source>
</evidence>
<reference evidence="1 2" key="1">
    <citation type="submission" date="2013-02" db="EMBL/GenBank/DDBJ databases">
        <title>The Genome Sequence of Acinetobacter sp. CIP 56.2.</title>
        <authorList>
            <consortium name="The Broad Institute Genome Sequencing Platform"/>
            <consortium name="The Broad Institute Genome Sequencing Center for Infectious Disease"/>
            <person name="Cerqueira G."/>
            <person name="Feldgarden M."/>
            <person name="Courvalin P."/>
            <person name="Perichon B."/>
            <person name="Grillot-Courvalin C."/>
            <person name="Clermont D."/>
            <person name="Rocha E."/>
            <person name="Yoon E.-J."/>
            <person name="Nemec A."/>
            <person name="Walker B."/>
            <person name="Young S.K."/>
            <person name="Zeng Q."/>
            <person name="Gargeya S."/>
            <person name="Fitzgerald M."/>
            <person name="Haas B."/>
            <person name="Abouelleil A."/>
            <person name="Alvarado L."/>
            <person name="Arachchi H.M."/>
            <person name="Berlin A.M."/>
            <person name="Chapman S.B."/>
            <person name="Dewar J."/>
            <person name="Goldberg J."/>
            <person name="Griggs A."/>
            <person name="Gujja S."/>
            <person name="Hansen M."/>
            <person name="Howarth C."/>
            <person name="Imamovic A."/>
            <person name="Larimer J."/>
            <person name="McCowan C."/>
            <person name="Murphy C."/>
            <person name="Neiman D."/>
            <person name="Pearson M."/>
            <person name="Priest M."/>
            <person name="Roberts A."/>
            <person name="Saif S."/>
            <person name="Shea T."/>
            <person name="Sisk P."/>
            <person name="Sykes S."/>
            <person name="Wortman J."/>
            <person name="Nusbaum C."/>
            <person name="Birren B."/>
        </authorList>
    </citation>
    <scope>NUCLEOTIDE SEQUENCE [LARGE SCALE GENOMIC DNA]</scope>
    <source>
        <strain evidence="1 2">CIP 56.2</strain>
    </source>
</reference>
<comment type="caution">
    <text evidence="1">The sequence shown here is derived from an EMBL/GenBank/DDBJ whole genome shotgun (WGS) entry which is preliminary data.</text>
</comment>
<dbReference type="EMBL" id="APPH01000015">
    <property type="protein sequence ID" value="ENV08308.1"/>
    <property type="molecule type" value="Genomic_DNA"/>
</dbReference>
<dbReference type="AlphaFoldDB" id="N8XLJ3"/>
<dbReference type="HOGENOM" id="CLU_136238_0_0_6"/>
<accession>N8XLJ3</accession>
<protein>
    <recommendedName>
        <fullName evidence="3">DUF2793 domain-containing protein</fullName>
    </recommendedName>
</protein>
<gene>
    <name evidence="1" type="ORF">F966_02982</name>
</gene>
<dbReference type="PATRIC" id="fig|1144672.3.peg.2864"/>
<evidence type="ECO:0000313" key="2">
    <source>
        <dbReference type="Proteomes" id="UP000013209"/>
    </source>
</evidence>
<proteinExistence type="predicted"/>
<organism evidence="1 2">
    <name type="scientific">Acinetobacter higginsii</name>
    <dbReference type="NCBI Taxonomy" id="70347"/>
    <lineage>
        <taxon>Bacteria</taxon>
        <taxon>Pseudomonadati</taxon>
        <taxon>Pseudomonadota</taxon>
        <taxon>Gammaproteobacteria</taxon>
        <taxon>Moraxellales</taxon>
        <taxon>Moraxellaceae</taxon>
        <taxon>Acinetobacter</taxon>
    </lineage>
</organism>
<dbReference type="RefSeq" id="WP_004806503.1">
    <property type="nucleotide sequence ID" value="NZ_KB849440.1"/>
</dbReference>